<dbReference type="AlphaFoldDB" id="A0A7J7W4Z0"/>
<dbReference type="Gene3D" id="1.20.900.10">
    <property type="entry name" value="Dbl homology (DH) domain"/>
    <property type="match status" value="1"/>
</dbReference>
<dbReference type="PANTHER" id="PTHR12877">
    <property type="entry name" value="RHO GUANINE NUCLEOTIDE EXCHANGE FACTOR"/>
    <property type="match status" value="1"/>
</dbReference>
<evidence type="ECO:0000256" key="1">
    <source>
        <dbReference type="ARBA" id="ARBA00022658"/>
    </source>
</evidence>
<dbReference type="InterPro" id="IPR000219">
    <property type="entry name" value="DH_dom"/>
</dbReference>
<reference evidence="4 5" key="1">
    <citation type="journal article" date="2020" name="Nature">
        <title>Six reference-quality genomes reveal evolution of bat adaptations.</title>
        <authorList>
            <person name="Jebb D."/>
            <person name="Huang Z."/>
            <person name="Pippel M."/>
            <person name="Hughes G.M."/>
            <person name="Lavrichenko K."/>
            <person name="Devanna P."/>
            <person name="Winkler S."/>
            <person name="Jermiin L.S."/>
            <person name="Skirmuntt E.C."/>
            <person name="Katzourakis A."/>
            <person name="Burkitt-Gray L."/>
            <person name="Ray D.A."/>
            <person name="Sullivan K.A.M."/>
            <person name="Roscito J.G."/>
            <person name="Kirilenko B.M."/>
            <person name="Davalos L.M."/>
            <person name="Corthals A.P."/>
            <person name="Power M.L."/>
            <person name="Jones G."/>
            <person name="Ransome R.D."/>
            <person name="Dechmann D.K.N."/>
            <person name="Locatelli A.G."/>
            <person name="Puechmaille S.J."/>
            <person name="Fedrigo O."/>
            <person name="Jarvis E.D."/>
            <person name="Hiller M."/>
            <person name="Vernes S.C."/>
            <person name="Myers E.W."/>
            <person name="Teeling E.C."/>
        </authorList>
    </citation>
    <scope>NUCLEOTIDE SEQUENCE [LARGE SCALE GENOMIC DNA]</scope>
    <source>
        <strain evidence="4">MRhiFer1</strain>
        <tissue evidence="4">Lung</tissue>
    </source>
</reference>
<dbReference type="PROSITE" id="PS50010">
    <property type="entry name" value="DH_2"/>
    <property type="match status" value="1"/>
</dbReference>
<gene>
    <name evidence="4" type="ORF">mRhiFer1_000949</name>
</gene>
<proteinExistence type="predicted"/>
<protein>
    <submittedName>
        <fullName evidence="4">Rho guanine nucleotide exchange factor 17</fullName>
    </submittedName>
</protein>
<dbReference type="PANTHER" id="PTHR12877:SF15">
    <property type="entry name" value="RHO GUANINE NUCLEOTIDE EXCHANGE FACTOR 17"/>
    <property type="match status" value="1"/>
</dbReference>
<dbReference type="GO" id="GO:0005085">
    <property type="term" value="F:guanyl-nucleotide exchange factor activity"/>
    <property type="evidence" value="ECO:0007669"/>
    <property type="project" value="UniProtKB-KW"/>
</dbReference>
<keyword evidence="1" id="KW-0344">Guanine-nucleotide releasing factor</keyword>
<dbReference type="GO" id="GO:0030036">
    <property type="term" value="P:actin cytoskeleton organization"/>
    <property type="evidence" value="ECO:0007669"/>
    <property type="project" value="TreeGrafter"/>
</dbReference>
<dbReference type="SUPFAM" id="SSF48065">
    <property type="entry name" value="DBL homology domain (DH-domain)"/>
    <property type="match status" value="1"/>
</dbReference>
<evidence type="ECO:0000313" key="4">
    <source>
        <dbReference type="EMBL" id="KAF6332499.1"/>
    </source>
</evidence>
<dbReference type="InterPro" id="IPR035899">
    <property type="entry name" value="DBL_dom_sf"/>
</dbReference>
<feature type="domain" description="DH" evidence="3">
    <location>
        <begin position="51"/>
        <end position="135"/>
    </location>
</feature>
<dbReference type="Pfam" id="PF00621">
    <property type="entry name" value="RhoGEF"/>
    <property type="match status" value="1"/>
</dbReference>
<accession>A0A7J7W4Z0</accession>
<evidence type="ECO:0000313" key="5">
    <source>
        <dbReference type="Proteomes" id="UP000585614"/>
    </source>
</evidence>
<sequence length="176" mass="19468">MLQMVKTLAQFTIALEDMRDLGPATASGEPTGEPTGSSVADAEEPGESQDMRKHVTMTLLDTEQSYVESLRTLMQGYMQPLKQPENSLLCDPSLVDEIFDQIPELLEHHEQFLEQVRHCVQTWHAQQKVGDLLIQSVSGPAAPKLRPLLEGTGCLCGPLTPLFPDTDSDPIFNPRI</sequence>
<comment type="caution">
    <text evidence="4">The sequence shown here is derived from an EMBL/GenBank/DDBJ whole genome shotgun (WGS) entry which is preliminary data.</text>
</comment>
<organism evidence="4 5">
    <name type="scientific">Rhinolophus ferrumequinum</name>
    <name type="common">Greater horseshoe bat</name>
    <dbReference type="NCBI Taxonomy" id="59479"/>
    <lineage>
        <taxon>Eukaryota</taxon>
        <taxon>Metazoa</taxon>
        <taxon>Chordata</taxon>
        <taxon>Craniata</taxon>
        <taxon>Vertebrata</taxon>
        <taxon>Euteleostomi</taxon>
        <taxon>Mammalia</taxon>
        <taxon>Eutheria</taxon>
        <taxon>Laurasiatheria</taxon>
        <taxon>Chiroptera</taxon>
        <taxon>Yinpterochiroptera</taxon>
        <taxon>Rhinolophoidea</taxon>
        <taxon>Rhinolophidae</taxon>
        <taxon>Rhinolophinae</taxon>
        <taxon>Rhinolophus</taxon>
    </lineage>
</organism>
<name>A0A7J7W4Z0_RHIFE</name>
<evidence type="ECO:0000259" key="3">
    <source>
        <dbReference type="PROSITE" id="PS50010"/>
    </source>
</evidence>
<dbReference type="EMBL" id="JACAGC010000011">
    <property type="protein sequence ID" value="KAF6332499.1"/>
    <property type="molecule type" value="Genomic_DNA"/>
</dbReference>
<feature type="region of interest" description="Disordered" evidence="2">
    <location>
        <begin position="21"/>
        <end position="49"/>
    </location>
</feature>
<evidence type="ECO:0000256" key="2">
    <source>
        <dbReference type="SAM" id="MobiDB-lite"/>
    </source>
</evidence>
<dbReference type="InterPro" id="IPR039919">
    <property type="entry name" value="ARHGEF10/ARHGEF17"/>
</dbReference>
<dbReference type="Proteomes" id="UP000585614">
    <property type="component" value="Unassembled WGS sequence"/>
</dbReference>